<sequence>MCVDLKELVLERENRRGGGGMAERKPGVESVGESRGRGRRGRGSGRGRGRARGGGMAAYFECGSGSGAQEVEAKPGVES</sequence>
<proteinExistence type="predicted"/>
<accession>A0A8X7WP52</accession>
<organism evidence="2 3">
    <name type="scientific">Brassica carinata</name>
    <name type="common">Ethiopian mustard</name>
    <name type="synonym">Abyssinian cabbage</name>
    <dbReference type="NCBI Taxonomy" id="52824"/>
    <lineage>
        <taxon>Eukaryota</taxon>
        <taxon>Viridiplantae</taxon>
        <taxon>Streptophyta</taxon>
        <taxon>Embryophyta</taxon>
        <taxon>Tracheophyta</taxon>
        <taxon>Spermatophyta</taxon>
        <taxon>Magnoliopsida</taxon>
        <taxon>eudicotyledons</taxon>
        <taxon>Gunneridae</taxon>
        <taxon>Pentapetalae</taxon>
        <taxon>rosids</taxon>
        <taxon>malvids</taxon>
        <taxon>Brassicales</taxon>
        <taxon>Brassicaceae</taxon>
        <taxon>Brassiceae</taxon>
        <taxon>Brassica</taxon>
    </lineage>
</organism>
<dbReference type="AlphaFoldDB" id="A0A8X7WP52"/>
<evidence type="ECO:0000313" key="2">
    <source>
        <dbReference type="EMBL" id="KAG2332430.1"/>
    </source>
</evidence>
<dbReference type="EMBL" id="JAAMPC010000001">
    <property type="protein sequence ID" value="KAG2332430.1"/>
    <property type="molecule type" value="Genomic_DNA"/>
</dbReference>
<evidence type="ECO:0000256" key="1">
    <source>
        <dbReference type="SAM" id="MobiDB-lite"/>
    </source>
</evidence>
<name>A0A8X7WP52_BRACI</name>
<feature type="compositionally biased region" description="Basic and acidic residues" evidence="1">
    <location>
        <begin position="12"/>
        <end position="36"/>
    </location>
</feature>
<dbReference type="Proteomes" id="UP000886595">
    <property type="component" value="Unassembled WGS sequence"/>
</dbReference>
<reference evidence="2 3" key="1">
    <citation type="submission" date="2020-02" db="EMBL/GenBank/DDBJ databases">
        <authorList>
            <person name="Ma Q."/>
            <person name="Huang Y."/>
            <person name="Song X."/>
            <person name="Pei D."/>
        </authorList>
    </citation>
    <scope>NUCLEOTIDE SEQUENCE [LARGE SCALE GENOMIC DNA]</scope>
    <source>
        <strain evidence="2">Sxm20200214</strain>
        <tissue evidence="2">Leaf</tissue>
    </source>
</reference>
<comment type="caution">
    <text evidence="2">The sequence shown here is derived from an EMBL/GenBank/DDBJ whole genome shotgun (WGS) entry which is preliminary data.</text>
</comment>
<protein>
    <submittedName>
        <fullName evidence="2">Uncharacterized protein</fullName>
    </submittedName>
</protein>
<keyword evidence="3" id="KW-1185">Reference proteome</keyword>
<gene>
    <name evidence="2" type="ORF">Bca52824_003610</name>
</gene>
<feature type="compositionally biased region" description="Basic residues" evidence="1">
    <location>
        <begin position="37"/>
        <end position="51"/>
    </location>
</feature>
<feature type="region of interest" description="Disordered" evidence="1">
    <location>
        <begin position="12"/>
        <end position="55"/>
    </location>
</feature>
<evidence type="ECO:0000313" key="3">
    <source>
        <dbReference type="Proteomes" id="UP000886595"/>
    </source>
</evidence>